<comment type="caution">
    <text evidence="2">The sequence shown here is derived from an EMBL/GenBank/DDBJ whole genome shotgun (WGS) entry which is preliminary data.</text>
</comment>
<accession>A0A4S4N2B5</accession>
<evidence type="ECO:0000313" key="2">
    <source>
        <dbReference type="EMBL" id="THH29890.1"/>
    </source>
</evidence>
<feature type="domain" description="BTB" evidence="1">
    <location>
        <begin position="26"/>
        <end position="88"/>
    </location>
</feature>
<organism evidence="2 3">
    <name type="scientific">Antrodiella citrinella</name>
    <dbReference type="NCBI Taxonomy" id="2447956"/>
    <lineage>
        <taxon>Eukaryota</taxon>
        <taxon>Fungi</taxon>
        <taxon>Dikarya</taxon>
        <taxon>Basidiomycota</taxon>
        <taxon>Agaricomycotina</taxon>
        <taxon>Agaricomycetes</taxon>
        <taxon>Polyporales</taxon>
        <taxon>Steccherinaceae</taxon>
        <taxon>Antrodiella</taxon>
    </lineage>
</organism>
<evidence type="ECO:0000313" key="3">
    <source>
        <dbReference type="Proteomes" id="UP000308730"/>
    </source>
</evidence>
<dbReference type="AlphaFoldDB" id="A0A4S4N2B5"/>
<dbReference type="InterPro" id="IPR011333">
    <property type="entry name" value="SKP1/BTB/POZ_sf"/>
</dbReference>
<sequence>MVLPIAEAQLKLINMPNLQELWFEDGNIVIIAEKTEFRVYRGILAQKSDLFKDLFTLPQPEGGETLYGCSVVRVQDLATDWYRFLSVLFGGASMWTNNQQYSWRLTRSIITISNKYQVDVMRDEAMERLQKRFPANIDDWDKLYGAEILGSMSDVISMANAARLLELPGVRARALYECTQLSTDQLLVGIENEDGVREVLCTEDIKFCVDARKTLAQEHIKLRVYLTELEDAPVHINNTKCIAARRKLVHISQQRSKYIDHDPLAPDDDVKNILAEMCRSCRKYHRNEYQRLRQKLLHKLPLYFGLGGEEASEESSSDESD</sequence>
<proteinExistence type="predicted"/>
<dbReference type="OrthoDB" id="3036049at2759"/>
<reference evidence="2 3" key="1">
    <citation type="submission" date="2019-02" db="EMBL/GenBank/DDBJ databases">
        <title>Genome sequencing of the rare red list fungi Antrodiella citrinella (Flaviporus citrinellus).</title>
        <authorList>
            <person name="Buettner E."/>
            <person name="Kellner H."/>
        </authorList>
    </citation>
    <scope>NUCLEOTIDE SEQUENCE [LARGE SCALE GENOMIC DNA]</scope>
    <source>
        <strain evidence="2 3">DSM 108506</strain>
    </source>
</reference>
<dbReference type="PROSITE" id="PS50097">
    <property type="entry name" value="BTB"/>
    <property type="match status" value="1"/>
</dbReference>
<keyword evidence="3" id="KW-1185">Reference proteome</keyword>
<protein>
    <recommendedName>
        <fullName evidence="1">BTB domain-containing protein</fullName>
    </recommendedName>
</protein>
<gene>
    <name evidence="2" type="ORF">EUX98_g4293</name>
</gene>
<evidence type="ECO:0000259" key="1">
    <source>
        <dbReference type="PROSITE" id="PS50097"/>
    </source>
</evidence>
<dbReference type="Gene3D" id="3.30.710.10">
    <property type="entry name" value="Potassium Channel Kv1.1, Chain A"/>
    <property type="match status" value="1"/>
</dbReference>
<dbReference type="CDD" id="cd18186">
    <property type="entry name" value="BTB_POZ_ZBTB_KLHL-like"/>
    <property type="match status" value="1"/>
</dbReference>
<dbReference type="Proteomes" id="UP000308730">
    <property type="component" value="Unassembled WGS sequence"/>
</dbReference>
<name>A0A4S4N2B5_9APHY</name>
<dbReference type="InterPro" id="IPR000210">
    <property type="entry name" value="BTB/POZ_dom"/>
</dbReference>
<dbReference type="EMBL" id="SGPM01000102">
    <property type="protein sequence ID" value="THH29890.1"/>
    <property type="molecule type" value="Genomic_DNA"/>
</dbReference>